<dbReference type="Gene3D" id="2.40.30.10">
    <property type="entry name" value="Translation factors"/>
    <property type="match status" value="1"/>
</dbReference>
<feature type="domain" description="RsdA/BaiN/AoA(So)-like Rossmann fold-like" evidence="4">
    <location>
        <begin position="17"/>
        <end position="397"/>
    </location>
</feature>
<dbReference type="Gene3D" id="3.50.50.60">
    <property type="entry name" value="FAD/NAD(P)-binding domain"/>
    <property type="match status" value="1"/>
</dbReference>
<feature type="domain" description="RsdA/BaiN/AoA(So)-like insert" evidence="5">
    <location>
        <begin position="201"/>
        <end position="321"/>
    </location>
</feature>
<evidence type="ECO:0000259" key="4">
    <source>
        <dbReference type="Pfam" id="PF03486"/>
    </source>
</evidence>
<comment type="cofactor">
    <cofactor evidence="1">
        <name>FAD</name>
        <dbReference type="ChEBI" id="CHEBI:57692"/>
    </cofactor>
</comment>
<name>A0A6N2SIX8_9FIRM</name>
<reference evidence="6" key="1">
    <citation type="submission" date="2019-11" db="EMBL/GenBank/DDBJ databases">
        <authorList>
            <person name="Feng L."/>
        </authorList>
    </citation>
    <scope>NUCLEOTIDE SEQUENCE</scope>
    <source>
        <strain evidence="6">BgluceraseaLFYP119</strain>
    </source>
</reference>
<dbReference type="NCBIfam" id="TIGR00275">
    <property type="entry name" value="aminoacetone oxidase family FAD-binding enzyme"/>
    <property type="match status" value="1"/>
</dbReference>
<evidence type="ECO:0000256" key="1">
    <source>
        <dbReference type="ARBA" id="ARBA00001974"/>
    </source>
</evidence>
<dbReference type="EMBL" id="CACRST010000010">
    <property type="protein sequence ID" value="VYS92944.1"/>
    <property type="molecule type" value="Genomic_DNA"/>
</dbReference>
<dbReference type="RefSeq" id="WP_156353492.1">
    <property type="nucleotide sequence ID" value="NZ_CACRST010000010.1"/>
</dbReference>
<dbReference type="Pfam" id="PF22780">
    <property type="entry name" value="HI0933_like_1st"/>
    <property type="match status" value="1"/>
</dbReference>
<dbReference type="AlphaFoldDB" id="A0A6N2SIX8"/>
<accession>A0A6N2SIX8</accession>
<gene>
    <name evidence="6" type="ORF">BGLFYP119_01147</name>
</gene>
<protein>
    <submittedName>
        <fullName evidence="6">Bifunctional tRNA (Mnm(5)s(2)U34)-methyltransferase/FAD-dependent cmnm(5)s(2)U34 oxidoreductase</fullName>
    </submittedName>
</protein>
<dbReference type="GO" id="GO:0008168">
    <property type="term" value="F:methyltransferase activity"/>
    <property type="evidence" value="ECO:0007669"/>
    <property type="project" value="UniProtKB-KW"/>
</dbReference>
<keyword evidence="2" id="KW-0285">Flavoprotein</keyword>
<dbReference type="InterPro" id="IPR055178">
    <property type="entry name" value="RsdA/BaiN/AoA(So)-like_dom"/>
</dbReference>
<keyword evidence="3" id="KW-0274">FAD</keyword>
<proteinExistence type="predicted"/>
<keyword evidence="6" id="KW-0489">Methyltransferase</keyword>
<evidence type="ECO:0000313" key="6">
    <source>
        <dbReference type="EMBL" id="VYS92944.1"/>
    </source>
</evidence>
<dbReference type="SUPFAM" id="SSF51905">
    <property type="entry name" value="FAD/NAD(P)-binding domain"/>
    <property type="match status" value="1"/>
</dbReference>
<organism evidence="6">
    <name type="scientific">Blautia glucerasea</name>
    <dbReference type="NCBI Taxonomy" id="536633"/>
    <lineage>
        <taxon>Bacteria</taxon>
        <taxon>Bacillati</taxon>
        <taxon>Bacillota</taxon>
        <taxon>Clostridia</taxon>
        <taxon>Lachnospirales</taxon>
        <taxon>Lachnospiraceae</taxon>
        <taxon>Blautia</taxon>
    </lineage>
</organism>
<dbReference type="InterPro" id="IPR023166">
    <property type="entry name" value="BaiN-like_dom_sf"/>
</dbReference>
<keyword evidence="6" id="KW-0808">Transferase</keyword>
<dbReference type="PRINTS" id="PR00411">
    <property type="entry name" value="PNDRDTASEI"/>
</dbReference>
<dbReference type="InterPro" id="IPR057661">
    <property type="entry name" value="RsdA/BaiN/AoA(So)_Rossmann"/>
</dbReference>
<dbReference type="SUPFAM" id="SSF160996">
    <property type="entry name" value="HI0933 insert domain-like"/>
    <property type="match status" value="1"/>
</dbReference>
<dbReference type="Pfam" id="PF03486">
    <property type="entry name" value="HI0933_like"/>
    <property type="match status" value="1"/>
</dbReference>
<dbReference type="PANTHER" id="PTHR42887:SF2">
    <property type="entry name" value="OS12G0638800 PROTEIN"/>
    <property type="match status" value="1"/>
</dbReference>
<evidence type="ECO:0000256" key="2">
    <source>
        <dbReference type="ARBA" id="ARBA00022630"/>
    </source>
</evidence>
<sequence length="405" mass="44464">METKSRKKKKAIDPSHSLIVVGGGAAGLMAAIQGAEAGASVTLLEHNEKTGRKICVTGNGRCNLTNLCVNKDSYRGNHPEFAAEILDQFPVQKTLAFFESIGILTTEKKGWLYPRSAQAKCVPALLERKARSLKVKIKTNEHVKAVFRKEDLWQVQTESWTYSCGAVILANGSMASSVDGSDGSGYKIAESLGHRIIKPLPALLGLKCRDRGFAAWSGIRTEGEVSLMIDDLLFKKEWGEIQLTEYGVSGIPVFQLSRYALRALEEKKQVSLSLNFFPEYTREELCLLMNRRKELCPWEKEAELWEGLLPDKLVKVLMKQKDPLGAAVDFELEVTGSTGLSQAQVCSGGIDTTEVDPHTMESRLHKGLYFAGELLDIDGACGGYNLQWAWSSGAVAGIHGAKEIL</sequence>
<evidence type="ECO:0000259" key="5">
    <source>
        <dbReference type="Pfam" id="PF22780"/>
    </source>
</evidence>
<dbReference type="Gene3D" id="1.10.8.260">
    <property type="entry name" value="HI0933 insert domain-like"/>
    <property type="match status" value="1"/>
</dbReference>
<evidence type="ECO:0000256" key="3">
    <source>
        <dbReference type="ARBA" id="ARBA00022827"/>
    </source>
</evidence>
<dbReference type="PANTHER" id="PTHR42887">
    <property type="entry name" value="OS12G0638800 PROTEIN"/>
    <property type="match status" value="1"/>
</dbReference>
<dbReference type="GO" id="GO:0032259">
    <property type="term" value="P:methylation"/>
    <property type="evidence" value="ECO:0007669"/>
    <property type="project" value="UniProtKB-KW"/>
</dbReference>
<dbReference type="PRINTS" id="PR00368">
    <property type="entry name" value="FADPNR"/>
</dbReference>
<dbReference type="InterPro" id="IPR004792">
    <property type="entry name" value="BaiN-like"/>
</dbReference>
<dbReference type="InterPro" id="IPR036188">
    <property type="entry name" value="FAD/NAD-bd_sf"/>
</dbReference>